<evidence type="ECO:0000313" key="1">
    <source>
        <dbReference type="EMBL" id="KAK5636409.1"/>
    </source>
</evidence>
<keyword evidence="2" id="KW-1185">Reference proteome</keyword>
<dbReference type="AlphaFoldDB" id="A0AAN7V5B0"/>
<protein>
    <submittedName>
        <fullName evidence="1">Uncharacterized protein</fullName>
    </submittedName>
</protein>
<comment type="caution">
    <text evidence="1">The sequence shown here is derived from an EMBL/GenBank/DDBJ whole genome shotgun (WGS) entry which is preliminary data.</text>
</comment>
<gene>
    <name evidence="1" type="ORF">RRF57_012121</name>
</gene>
<dbReference type="Proteomes" id="UP001305414">
    <property type="component" value="Unassembled WGS sequence"/>
</dbReference>
<sequence length="89" mass="10105">MRFWVSQLLKLVRIQAIKGVENNLTLHVFQLWDVFPDIIAVRIALPGLRYGIEHGVTRLPPLRVVARVPAHQVLREPPPTPVVVEEEVG</sequence>
<evidence type="ECO:0000313" key="2">
    <source>
        <dbReference type="Proteomes" id="UP001305414"/>
    </source>
</evidence>
<proteinExistence type="predicted"/>
<dbReference type="EMBL" id="JAWHQM010000068">
    <property type="protein sequence ID" value="KAK5636409.1"/>
    <property type="molecule type" value="Genomic_DNA"/>
</dbReference>
<accession>A0AAN7V5B0</accession>
<name>A0AAN7V5B0_9PEZI</name>
<organism evidence="1 2">
    <name type="scientific">Xylaria bambusicola</name>
    <dbReference type="NCBI Taxonomy" id="326684"/>
    <lineage>
        <taxon>Eukaryota</taxon>
        <taxon>Fungi</taxon>
        <taxon>Dikarya</taxon>
        <taxon>Ascomycota</taxon>
        <taxon>Pezizomycotina</taxon>
        <taxon>Sordariomycetes</taxon>
        <taxon>Xylariomycetidae</taxon>
        <taxon>Xylariales</taxon>
        <taxon>Xylariaceae</taxon>
        <taxon>Xylaria</taxon>
    </lineage>
</organism>
<reference evidence="1 2" key="1">
    <citation type="submission" date="2023-10" db="EMBL/GenBank/DDBJ databases">
        <title>Draft genome sequence of Xylaria bambusicola isolate GMP-LS, the root and basal stem rot pathogen of sugarcane in Indonesia.</title>
        <authorList>
            <person name="Selvaraj P."/>
            <person name="Muralishankar V."/>
            <person name="Muruganantham S."/>
            <person name="Sp S."/>
            <person name="Haryani S."/>
            <person name="Lau K.J.X."/>
            <person name="Naqvi N.I."/>
        </authorList>
    </citation>
    <scope>NUCLEOTIDE SEQUENCE [LARGE SCALE GENOMIC DNA]</scope>
    <source>
        <strain evidence="1">GMP-LS</strain>
    </source>
</reference>